<evidence type="ECO:0000313" key="1">
    <source>
        <dbReference type="EMBL" id="AVO27000.1"/>
    </source>
</evidence>
<accession>A0A1M6QH10</accession>
<sequence>MYLHLSREISIPAGDIVAIINLNGHPGRSVRKHLCLPLVAVDGIPERDWRCLVITGEQVFALPVTGETMVRRYQKCLRQARYVFKNV</sequence>
<dbReference type="EMBL" id="CP027569">
    <property type="protein sequence ID" value="AVO27000.1"/>
    <property type="molecule type" value="Genomic_DNA"/>
</dbReference>
<dbReference type="AlphaFoldDB" id="A0A1M6QH10"/>
<dbReference type="Proteomes" id="UP000238358">
    <property type="component" value="Chromosome"/>
</dbReference>
<evidence type="ECO:0008006" key="5">
    <source>
        <dbReference type="Google" id="ProtNLM"/>
    </source>
</evidence>
<evidence type="ECO:0000313" key="3">
    <source>
        <dbReference type="Proteomes" id="UP000238358"/>
    </source>
</evidence>
<dbReference type="Proteomes" id="UP000536773">
    <property type="component" value="Unassembled WGS sequence"/>
</dbReference>
<evidence type="ECO:0000313" key="2">
    <source>
        <dbReference type="EMBL" id="NMK38868.1"/>
    </source>
</evidence>
<protein>
    <recommendedName>
        <fullName evidence="5">DUF370 domain-containing protein</fullName>
    </recommendedName>
</protein>
<organism evidence="2 4">
    <name type="scientific">Megasphaera elsdenii</name>
    <dbReference type="NCBI Taxonomy" id="907"/>
    <lineage>
        <taxon>Bacteria</taxon>
        <taxon>Bacillati</taxon>
        <taxon>Bacillota</taxon>
        <taxon>Negativicutes</taxon>
        <taxon>Veillonellales</taxon>
        <taxon>Veillonellaceae</taxon>
        <taxon>Megasphaera</taxon>
    </lineage>
</organism>
<reference evidence="2 4" key="2">
    <citation type="submission" date="2020-04" db="EMBL/GenBank/DDBJ databases">
        <authorList>
            <person name="Hitch T.C.A."/>
            <person name="Wylensek D."/>
            <person name="Clavel T."/>
        </authorList>
    </citation>
    <scope>NUCLEOTIDE SEQUENCE [LARGE SCALE GENOMIC DNA]</scope>
    <source>
        <strain evidence="2 4">WCA-386-APC-2A</strain>
    </source>
</reference>
<evidence type="ECO:0000313" key="4">
    <source>
        <dbReference type="Proteomes" id="UP000536773"/>
    </source>
</evidence>
<gene>
    <name evidence="1" type="ORF">C6Y28_04935</name>
    <name evidence="2" type="ORF">HG933_05685</name>
</gene>
<name>A0A1M6QH10_MEGEL</name>
<dbReference type="OrthoDB" id="9811390at2"/>
<proteinExistence type="predicted"/>
<dbReference type="RefSeq" id="WP_014015466.1">
    <property type="nucleotide sequence ID" value="NZ_AP031433.1"/>
</dbReference>
<dbReference type="EMBL" id="JABBJH010000006">
    <property type="protein sequence ID" value="NMK38868.1"/>
    <property type="molecule type" value="Genomic_DNA"/>
</dbReference>
<dbReference type="GeneID" id="97491445"/>
<reference evidence="1 3" key="1">
    <citation type="journal article" date="2018" name="Genome Announc.">
        <title>Complete genomes of two Megasphaera elsdenii strains, NCIMB 702410 and ATCC 25940.</title>
        <authorList>
            <person name="Hatmaker E.A."/>
            <person name="O'Dell K."/>
            <person name="Riley L.A."/>
            <person name="Klingeman D.M."/>
            <person name="Guss A.M."/>
        </authorList>
    </citation>
    <scope>NUCLEOTIDE SEQUENCE [LARGE SCALE GENOMIC DNA]</scope>
    <source>
        <strain evidence="1 3">NCIMB702410</strain>
    </source>
</reference>